<dbReference type="PANTHER" id="PTHR45528:SF12">
    <property type="entry name" value="SENSOR HISTIDINE KINASE ARSS"/>
    <property type="match status" value="1"/>
</dbReference>
<feature type="transmembrane region" description="Helical" evidence="15">
    <location>
        <begin position="175"/>
        <end position="194"/>
    </location>
</feature>
<evidence type="ECO:0000256" key="14">
    <source>
        <dbReference type="ARBA" id="ARBA00023136"/>
    </source>
</evidence>
<accession>A0ABT9TWE4</accession>
<keyword evidence="6" id="KW-0597">Phosphoprotein</keyword>
<keyword evidence="8 15" id="KW-0812">Transmembrane</keyword>
<dbReference type="CDD" id="cd00082">
    <property type="entry name" value="HisKA"/>
    <property type="match status" value="1"/>
</dbReference>
<evidence type="ECO:0000256" key="4">
    <source>
        <dbReference type="ARBA" id="ARBA00015735"/>
    </source>
</evidence>
<dbReference type="Gene3D" id="6.10.340.10">
    <property type="match status" value="1"/>
</dbReference>
<dbReference type="InterPro" id="IPR036890">
    <property type="entry name" value="HATPase_C_sf"/>
</dbReference>
<dbReference type="InterPro" id="IPR050398">
    <property type="entry name" value="HssS/ArlS-like"/>
</dbReference>
<dbReference type="Proteomes" id="UP001229346">
    <property type="component" value="Unassembled WGS sequence"/>
</dbReference>
<evidence type="ECO:0000256" key="7">
    <source>
        <dbReference type="ARBA" id="ARBA00022679"/>
    </source>
</evidence>
<name>A0ABT9TWE4_PAEHA</name>
<dbReference type="Pfam" id="PF02518">
    <property type="entry name" value="HATPase_c"/>
    <property type="match status" value="1"/>
</dbReference>
<dbReference type="SUPFAM" id="SSF158472">
    <property type="entry name" value="HAMP domain-like"/>
    <property type="match status" value="1"/>
</dbReference>
<dbReference type="EC" id="2.7.13.3" evidence="3"/>
<dbReference type="InterPro" id="IPR003661">
    <property type="entry name" value="HisK_dim/P_dom"/>
</dbReference>
<keyword evidence="10 18" id="KW-0418">Kinase</keyword>
<evidence type="ECO:0000256" key="9">
    <source>
        <dbReference type="ARBA" id="ARBA00022741"/>
    </source>
</evidence>
<evidence type="ECO:0000256" key="6">
    <source>
        <dbReference type="ARBA" id="ARBA00022553"/>
    </source>
</evidence>
<dbReference type="PROSITE" id="PS50109">
    <property type="entry name" value="HIS_KIN"/>
    <property type="match status" value="1"/>
</dbReference>
<evidence type="ECO:0000256" key="8">
    <source>
        <dbReference type="ARBA" id="ARBA00022692"/>
    </source>
</evidence>
<keyword evidence="7 18" id="KW-0808">Transferase</keyword>
<dbReference type="SUPFAM" id="SSF47384">
    <property type="entry name" value="Homodimeric domain of signal transducing histidine kinase"/>
    <property type="match status" value="1"/>
</dbReference>
<evidence type="ECO:0000256" key="10">
    <source>
        <dbReference type="ARBA" id="ARBA00022777"/>
    </source>
</evidence>
<keyword evidence="13" id="KW-0902">Two-component regulatory system</keyword>
<evidence type="ECO:0000256" key="13">
    <source>
        <dbReference type="ARBA" id="ARBA00023012"/>
    </source>
</evidence>
<comment type="caution">
    <text evidence="18">The sequence shown here is derived from an EMBL/GenBank/DDBJ whole genome shotgun (WGS) entry which is preliminary data.</text>
</comment>
<dbReference type="Pfam" id="PF00512">
    <property type="entry name" value="HisKA"/>
    <property type="match status" value="1"/>
</dbReference>
<dbReference type="SMART" id="SM00304">
    <property type="entry name" value="HAMP"/>
    <property type="match status" value="1"/>
</dbReference>
<keyword evidence="9" id="KW-0547">Nucleotide-binding</keyword>
<evidence type="ECO:0000259" key="16">
    <source>
        <dbReference type="PROSITE" id="PS50109"/>
    </source>
</evidence>
<organism evidence="18 19">
    <name type="scientific">Paenibacillus harenae</name>
    <dbReference type="NCBI Taxonomy" id="306543"/>
    <lineage>
        <taxon>Bacteria</taxon>
        <taxon>Bacillati</taxon>
        <taxon>Bacillota</taxon>
        <taxon>Bacilli</taxon>
        <taxon>Bacillales</taxon>
        <taxon>Paenibacillaceae</taxon>
        <taxon>Paenibacillus</taxon>
    </lineage>
</organism>
<dbReference type="InterPro" id="IPR036097">
    <property type="entry name" value="HisK_dim/P_sf"/>
</dbReference>
<dbReference type="InterPro" id="IPR003594">
    <property type="entry name" value="HATPase_dom"/>
</dbReference>
<dbReference type="Gene3D" id="1.10.287.130">
    <property type="match status" value="1"/>
</dbReference>
<dbReference type="CDD" id="cd00075">
    <property type="entry name" value="HATPase"/>
    <property type="match status" value="1"/>
</dbReference>
<dbReference type="InterPro" id="IPR005467">
    <property type="entry name" value="His_kinase_dom"/>
</dbReference>
<dbReference type="Pfam" id="PF00672">
    <property type="entry name" value="HAMP"/>
    <property type="match status" value="1"/>
</dbReference>
<evidence type="ECO:0000256" key="2">
    <source>
        <dbReference type="ARBA" id="ARBA00004651"/>
    </source>
</evidence>
<dbReference type="Gene3D" id="3.30.565.10">
    <property type="entry name" value="Histidine kinase-like ATPase, C-terminal domain"/>
    <property type="match status" value="1"/>
</dbReference>
<feature type="domain" description="HAMP" evidence="17">
    <location>
        <begin position="196"/>
        <end position="249"/>
    </location>
</feature>
<sequence length="475" mass="54079">MRQWTGYYLRMPIKFKLTLGSTALILALLVGYNMLQYMIMEQWIIHREKKNIQQNMNAILNDFLEQEIRFKQDNLASIKLYMNKMNRDDQRIRILGDDNRAIITITNNVPDNGTNGIGEMENLSPSQQTFGIYKKNGYSLLIMKSPLTIHEFTGSVEIVKSLKQFEELSKTVSQVMFFFAIGAVALSILVGWLLTRNLLRPLQGMAQTIRDVKSKGMQERMTPALNGDEISTLMVMFNDMMDQVEDAFRQQTRFVEDASHELRTPIAIIEGHLALLRRWGKDDPVIMGESLDASLEEFARLKRLVLELLTLSRAEKDAQGAESALENLPGAIESIVDRFAVIHPDYDFETDVWRAIGISLMIPIEHLEQILLIILDNATKYSLQHKTIVIKAEVNAERVVIEVVDRGIGIPDKDIPYVTERFYRVDKARSRDQGGNGLGLAIAKRLLERYQGTIAIRSKEFSGTTVTISLPCLPR</sequence>
<comment type="subcellular location">
    <subcellularLocation>
        <location evidence="2">Cell membrane</location>
        <topology evidence="2">Multi-pass membrane protein</topology>
    </subcellularLocation>
</comment>
<dbReference type="InterPro" id="IPR004358">
    <property type="entry name" value="Sig_transdc_His_kin-like_C"/>
</dbReference>
<comment type="catalytic activity">
    <reaction evidence="1">
        <text>ATP + protein L-histidine = ADP + protein N-phospho-L-histidine.</text>
        <dbReference type="EC" id="2.7.13.3"/>
    </reaction>
</comment>
<keyword evidence="5" id="KW-1003">Cell membrane</keyword>
<evidence type="ECO:0000256" key="5">
    <source>
        <dbReference type="ARBA" id="ARBA00022475"/>
    </source>
</evidence>
<evidence type="ECO:0000256" key="15">
    <source>
        <dbReference type="SAM" id="Phobius"/>
    </source>
</evidence>
<proteinExistence type="predicted"/>
<protein>
    <recommendedName>
        <fullName evidence="4">Signal transduction histidine-protein kinase ArlS</fullName>
        <ecNumber evidence="3">2.7.13.3</ecNumber>
    </recommendedName>
</protein>
<dbReference type="InterPro" id="IPR041610">
    <property type="entry name" value="ArlS_N"/>
</dbReference>
<dbReference type="Pfam" id="PF18719">
    <property type="entry name" value="ArlS_N"/>
    <property type="match status" value="1"/>
</dbReference>
<dbReference type="PANTHER" id="PTHR45528">
    <property type="entry name" value="SENSOR HISTIDINE KINASE CPXA"/>
    <property type="match status" value="1"/>
</dbReference>
<evidence type="ECO:0000313" key="18">
    <source>
        <dbReference type="EMBL" id="MDQ0111038.1"/>
    </source>
</evidence>
<evidence type="ECO:0000256" key="12">
    <source>
        <dbReference type="ARBA" id="ARBA00022989"/>
    </source>
</evidence>
<feature type="transmembrane region" description="Helical" evidence="15">
    <location>
        <begin position="20"/>
        <end position="40"/>
    </location>
</feature>
<dbReference type="PRINTS" id="PR00344">
    <property type="entry name" value="BCTRLSENSOR"/>
</dbReference>
<evidence type="ECO:0000259" key="17">
    <source>
        <dbReference type="PROSITE" id="PS50885"/>
    </source>
</evidence>
<evidence type="ECO:0000313" key="19">
    <source>
        <dbReference type="Proteomes" id="UP001229346"/>
    </source>
</evidence>
<feature type="domain" description="Histidine kinase" evidence="16">
    <location>
        <begin position="257"/>
        <end position="474"/>
    </location>
</feature>
<evidence type="ECO:0000256" key="1">
    <source>
        <dbReference type="ARBA" id="ARBA00000085"/>
    </source>
</evidence>
<keyword evidence="12 15" id="KW-1133">Transmembrane helix</keyword>
<gene>
    <name evidence="18" type="ORF">J2T15_000454</name>
</gene>
<evidence type="ECO:0000256" key="11">
    <source>
        <dbReference type="ARBA" id="ARBA00022840"/>
    </source>
</evidence>
<dbReference type="SMART" id="SM00388">
    <property type="entry name" value="HisKA"/>
    <property type="match status" value="1"/>
</dbReference>
<dbReference type="SUPFAM" id="SSF55874">
    <property type="entry name" value="ATPase domain of HSP90 chaperone/DNA topoisomerase II/histidine kinase"/>
    <property type="match status" value="1"/>
</dbReference>
<keyword evidence="14 15" id="KW-0472">Membrane</keyword>
<dbReference type="SMART" id="SM00387">
    <property type="entry name" value="HATPase_c"/>
    <property type="match status" value="1"/>
</dbReference>
<keyword evidence="11" id="KW-0067">ATP-binding</keyword>
<evidence type="ECO:0000256" key="3">
    <source>
        <dbReference type="ARBA" id="ARBA00012438"/>
    </source>
</evidence>
<dbReference type="InterPro" id="IPR003660">
    <property type="entry name" value="HAMP_dom"/>
</dbReference>
<dbReference type="EMBL" id="JAUSSU010000001">
    <property type="protein sequence ID" value="MDQ0111038.1"/>
    <property type="molecule type" value="Genomic_DNA"/>
</dbReference>
<dbReference type="GO" id="GO:0004673">
    <property type="term" value="F:protein histidine kinase activity"/>
    <property type="evidence" value="ECO:0007669"/>
    <property type="project" value="UniProtKB-EC"/>
</dbReference>
<dbReference type="PROSITE" id="PS50885">
    <property type="entry name" value="HAMP"/>
    <property type="match status" value="1"/>
</dbReference>
<keyword evidence="19" id="KW-1185">Reference proteome</keyword>
<reference evidence="18 19" key="1">
    <citation type="submission" date="2023-07" db="EMBL/GenBank/DDBJ databases">
        <title>Sorghum-associated microbial communities from plants grown in Nebraska, USA.</title>
        <authorList>
            <person name="Schachtman D."/>
        </authorList>
    </citation>
    <scope>NUCLEOTIDE SEQUENCE [LARGE SCALE GENOMIC DNA]</scope>
    <source>
        <strain evidence="18 19">CC482</strain>
    </source>
</reference>